<feature type="domain" description="RING-type" evidence="8">
    <location>
        <begin position="218"/>
        <end position="266"/>
    </location>
</feature>
<reference evidence="10 11" key="1">
    <citation type="journal article" date="2011" name="PLoS Pathog.">
        <title>Endophytic Life Strategies Decoded by Genome and Transcriptome Analyses of the Mutualistic Root Symbiont Piriformospora indica.</title>
        <authorList>
            <person name="Zuccaro A."/>
            <person name="Lahrmann U."/>
            <person name="Guldener U."/>
            <person name="Langen G."/>
            <person name="Pfiffi S."/>
            <person name="Biedenkopf D."/>
            <person name="Wong P."/>
            <person name="Samans B."/>
            <person name="Grimm C."/>
            <person name="Basiewicz M."/>
            <person name="Murat C."/>
            <person name="Martin F."/>
            <person name="Kogel K.H."/>
        </authorList>
    </citation>
    <scope>NUCLEOTIDE SEQUENCE [LARGE SCALE GENOMIC DNA]</scope>
    <source>
        <strain evidence="10 11">DSM 11827</strain>
    </source>
</reference>
<keyword evidence="1" id="KW-0808">Transferase</keyword>
<dbReference type="HOGENOM" id="CLU_577601_0_0_1"/>
<evidence type="ECO:0000313" key="10">
    <source>
        <dbReference type="EMBL" id="CCA71549.1"/>
    </source>
</evidence>
<dbReference type="eggNOG" id="KOG1812">
    <property type="taxonomic scope" value="Eukaryota"/>
</dbReference>
<dbReference type="Gene3D" id="3.30.40.10">
    <property type="entry name" value="Zinc/RING finger domain, C3HC4 (zinc finger)"/>
    <property type="match status" value="1"/>
</dbReference>
<evidence type="ECO:0000256" key="6">
    <source>
        <dbReference type="ARBA" id="ARBA00022833"/>
    </source>
</evidence>
<dbReference type="SUPFAM" id="SSF57850">
    <property type="entry name" value="RING/U-box"/>
    <property type="match status" value="2"/>
</dbReference>
<proteinExistence type="predicted"/>
<evidence type="ECO:0000256" key="7">
    <source>
        <dbReference type="PROSITE-ProRule" id="PRU00175"/>
    </source>
</evidence>
<dbReference type="Proteomes" id="UP000007148">
    <property type="component" value="Unassembled WGS sequence"/>
</dbReference>
<dbReference type="InterPro" id="IPR031127">
    <property type="entry name" value="E3_UB_ligase_RBR"/>
</dbReference>
<dbReference type="GO" id="GO:0004842">
    <property type="term" value="F:ubiquitin-protein transferase activity"/>
    <property type="evidence" value="ECO:0007669"/>
    <property type="project" value="InterPro"/>
</dbReference>
<sequence>MPSSIISALELLDIKDGLLPAVVDKRDDELARPETSSVCLCGGCSTSRKSEASLVALDGERQPEATTARISSTCERMPLSKSEEGYSVAPTTSVLSLATPALANESASVIDIARAPSSITLPADSSSTAALDSSIILNSQRDPATAAFVQANRERSPSPRTYVHSPSVLSLATSNEGAFNPGRAVVVPAPPFLAAQNMSAFSRSPFFRRVEEREVITCQICLDEEPMDESVTIQTCGHSFGRECMRSYILSRLDERRYPIPCPTCSASDDSGPNPGLVTSGIATQVNLSDADCARWDELEFLMHAVKFECDKCLKSHAVDRLKLVKEKSKKRIYCPTPGCDQVWCRNCQTKIDASNKQKHVCEGKKELQKLLKKEGWRQCPGCAVPVQKIAGCNHIACSAPGCNTHFCYRCGDILIRSVFGSEIHHAISNHFRRRLYFWRCSQFHDLSRGRGHHVAHRGDCAASTARRRVCSV</sequence>
<evidence type="ECO:0000256" key="4">
    <source>
        <dbReference type="ARBA" id="ARBA00022771"/>
    </source>
</evidence>
<dbReference type="Gene3D" id="1.20.120.1750">
    <property type="match status" value="1"/>
</dbReference>
<dbReference type="STRING" id="1109443.G4TJQ6"/>
<comment type="caution">
    <text evidence="10">The sequence shown here is derived from an EMBL/GenBank/DDBJ whole genome shotgun (WGS) entry which is preliminary data.</text>
</comment>
<evidence type="ECO:0008006" key="12">
    <source>
        <dbReference type="Google" id="ProtNLM"/>
    </source>
</evidence>
<dbReference type="PROSITE" id="PS50089">
    <property type="entry name" value="ZF_RING_2"/>
    <property type="match status" value="1"/>
</dbReference>
<dbReference type="InterPro" id="IPR044066">
    <property type="entry name" value="TRIAD_supradom"/>
</dbReference>
<dbReference type="InterPro" id="IPR013083">
    <property type="entry name" value="Znf_RING/FYVE/PHD"/>
</dbReference>
<dbReference type="CDD" id="cd22584">
    <property type="entry name" value="Rcat_RBR_unk"/>
    <property type="match status" value="1"/>
</dbReference>
<dbReference type="AlphaFoldDB" id="G4TJQ6"/>
<evidence type="ECO:0000256" key="1">
    <source>
        <dbReference type="ARBA" id="ARBA00022679"/>
    </source>
</evidence>
<dbReference type="InParanoid" id="G4TJQ6"/>
<evidence type="ECO:0000256" key="5">
    <source>
        <dbReference type="ARBA" id="ARBA00022786"/>
    </source>
</evidence>
<dbReference type="OrthoDB" id="1431934at2759"/>
<evidence type="ECO:0000259" key="9">
    <source>
        <dbReference type="PROSITE" id="PS51873"/>
    </source>
</evidence>
<keyword evidence="6" id="KW-0862">Zinc</keyword>
<evidence type="ECO:0000256" key="2">
    <source>
        <dbReference type="ARBA" id="ARBA00022723"/>
    </source>
</evidence>
<keyword evidence="11" id="KW-1185">Reference proteome</keyword>
<keyword evidence="3" id="KW-0677">Repeat</keyword>
<dbReference type="PROSITE" id="PS51873">
    <property type="entry name" value="TRIAD"/>
    <property type="match status" value="1"/>
</dbReference>
<keyword evidence="5" id="KW-0833">Ubl conjugation pathway</keyword>
<keyword evidence="2" id="KW-0479">Metal-binding</keyword>
<dbReference type="SMART" id="SM00184">
    <property type="entry name" value="RING"/>
    <property type="match status" value="1"/>
</dbReference>
<feature type="domain" description="RING-type" evidence="9">
    <location>
        <begin position="214"/>
        <end position="445"/>
    </location>
</feature>
<organism evidence="10 11">
    <name type="scientific">Serendipita indica (strain DSM 11827)</name>
    <name type="common">Root endophyte fungus</name>
    <name type="synonym">Piriformospora indica</name>
    <dbReference type="NCBI Taxonomy" id="1109443"/>
    <lineage>
        <taxon>Eukaryota</taxon>
        <taxon>Fungi</taxon>
        <taxon>Dikarya</taxon>
        <taxon>Basidiomycota</taxon>
        <taxon>Agaricomycotina</taxon>
        <taxon>Agaricomycetes</taxon>
        <taxon>Sebacinales</taxon>
        <taxon>Serendipitaceae</taxon>
        <taxon>Serendipita</taxon>
    </lineage>
</organism>
<dbReference type="GO" id="GO:0008270">
    <property type="term" value="F:zinc ion binding"/>
    <property type="evidence" value="ECO:0007669"/>
    <property type="project" value="UniProtKB-KW"/>
</dbReference>
<dbReference type="PANTHER" id="PTHR11685">
    <property type="entry name" value="RBR FAMILY RING FINGER AND IBR DOMAIN-CONTAINING"/>
    <property type="match status" value="1"/>
</dbReference>
<evidence type="ECO:0000313" key="11">
    <source>
        <dbReference type="Proteomes" id="UP000007148"/>
    </source>
</evidence>
<name>G4TJQ6_SERID</name>
<accession>G4TJQ6</accession>
<protein>
    <recommendedName>
        <fullName evidence="12">RING-type domain-containing protein</fullName>
    </recommendedName>
</protein>
<dbReference type="GO" id="GO:0016567">
    <property type="term" value="P:protein ubiquitination"/>
    <property type="evidence" value="ECO:0007669"/>
    <property type="project" value="InterPro"/>
</dbReference>
<dbReference type="InterPro" id="IPR001841">
    <property type="entry name" value="Znf_RING"/>
</dbReference>
<evidence type="ECO:0000256" key="3">
    <source>
        <dbReference type="ARBA" id="ARBA00022737"/>
    </source>
</evidence>
<keyword evidence="4 7" id="KW-0863">Zinc-finger</keyword>
<dbReference type="EMBL" id="CAFZ01000124">
    <property type="protein sequence ID" value="CCA71549.1"/>
    <property type="molecule type" value="Genomic_DNA"/>
</dbReference>
<dbReference type="InterPro" id="IPR018957">
    <property type="entry name" value="Znf_C3HC4_RING-type"/>
</dbReference>
<evidence type="ECO:0000259" key="8">
    <source>
        <dbReference type="PROSITE" id="PS50089"/>
    </source>
</evidence>
<gene>
    <name evidence="10" type="ORF">PIIN_05486</name>
</gene>
<dbReference type="Pfam" id="PF00097">
    <property type="entry name" value="zf-C3HC4"/>
    <property type="match status" value="1"/>
</dbReference>